<feature type="compositionally biased region" description="Basic and acidic residues" evidence="1">
    <location>
        <begin position="287"/>
        <end position="300"/>
    </location>
</feature>
<dbReference type="SUPFAM" id="SSF101690">
    <property type="entry name" value="PAZ domain"/>
    <property type="match status" value="1"/>
</dbReference>
<name>A0A922I6F2_DERFA</name>
<dbReference type="GO" id="GO:0034587">
    <property type="term" value="P:piRNA processing"/>
    <property type="evidence" value="ECO:0007669"/>
    <property type="project" value="UniProtKB-ARBA"/>
</dbReference>
<dbReference type="AlphaFoldDB" id="A0A922I6F2"/>
<comment type="caution">
    <text evidence="4">The sequence shown here is derived from an EMBL/GenBank/DDBJ whole genome shotgun (WGS) entry which is preliminary data.</text>
</comment>
<gene>
    <name evidence="4" type="primary">AGO1_1</name>
    <name evidence="4" type="ORF">DERF_005224</name>
</gene>
<dbReference type="Proteomes" id="UP000790347">
    <property type="component" value="Unassembled WGS sequence"/>
</dbReference>
<feature type="region of interest" description="Disordered" evidence="1">
    <location>
        <begin position="1"/>
        <end position="323"/>
    </location>
</feature>
<dbReference type="GO" id="GO:0003723">
    <property type="term" value="F:RNA binding"/>
    <property type="evidence" value="ECO:0007669"/>
    <property type="project" value="InterPro"/>
</dbReference>
<dbReference type="PROSITE" id="PS50821">
    <property type="entry name" value="PAZ"/>
    <property type="match status" value="1"/>
</dbReference>
<sequence>MSSRGRSRARSGFRGMASSSGQPSQREQLESKEEETRSRMSELSIQEQSDRTIQELQSTRISSVVSGEEKDDYRSSSRRDDERERSYGERGTGRGSGYGERESYGERGTGRGAGYGDRGGERESYGERGTGRGAGYGDRGGERESYGERGTGRGAGYGDRGGERESYGERGTGRGAGYGDRGGERESYGERGTGRGAGYGDRGGERESYGERGTGRGAGYGDRGGERESYGERGTGRGAGYGDRGGERESYGERGTGRGAGYGDRGGERESYGERGTGRGSGYGSRGGERERSGYSDRGRIGSGTRGISSGAGGDRMAPRNFTSYPESEAYDIVLPNEIEHGVKGRKIELLANYMRISIKPTMVYHYNIDFNFKDDEERVAINANNERKQKYFANNALELVTRFIEINDEKMRQLNEFVYDIGKNIYTTKEIDLNELTKNFEANIGGQRKRFVAKIVNVQKIDLTQIVDFYEGRTSEAPQVIIHFLELLIQNVSLSKFHPHRRNLFDIESGVIRSPKNFVKFVQGFSTAVHLTEMGPSLNLHLKTSCMISLEADTLLQLVAMISEGRDPQHLNPNEIENISKIIRGLAVNTDYTGRKQKYIVKAFAARRPHEVTFMMKKNGTDEETPISVHDYFLTKYRISVKDYPVVQMCGKRDTVIPLELIYLVEKQFLNNSKIDSIIQNELLRTATHKPLIYFNHLSRFTQEIVKSNPERMAQFGTDLSPKPVRFCGRVLDEPRVRGGNRNERFASASVARWAFFSFDEKFGERDVDSIVLELKQTGNRFGMNLSNCIEKQVVPIDNRSLDVVKNVFANILKKLPNLNLLFVALPHIPFLYNAVKHFGDQKFGIVTQCLSVMKAKRRNRGYIENLLLKVNGKLNGQNSFIERQDLQSLSIDHTKTMAIGVDVNHPSYTEKVQSSIACAIGSYDHEFTRYSASVRVQKREKEEMIYVLEEMVDELLDEYEKRNKYLPENFVIFRDGVSDGQFKYAENEINQIRTAIRRRTKTGKLVYIVTQKGHQTRFVLQNPSGSADRPVYNVPPGTVVDHTITDPTKCMFFMNSHFSSLGTSRPMKYVVLHNDYERRKMNMDDLEKLCFYLCHNCTRFRGPIAMPVPVRYADLCAYRSKLHLEAQHASKNIPAESQEEFERHVISQLNKLVKLNDKIKNSLFYC</sequence>
<dbReference type="InterPro" id="IPR036397">
    <property type="entry name" value="RNaseH_sf"/>
</dbReference>
<feature type="compositionally biased region" description="Basic and acidic residues" evidence="1">
    <location>
        <begin position="118"/>
        <end position="130"/>
    </location>
</feature>
<dbReference type="Gene3D" id="3.30.420.10">
    <property type="entry name" value="Ribonuclease H-like superfamily/Ribonuclease H"/>
    <property type="match status" value="1"/>
</dbReference>
<feature type="compositionally biased region" description="Basic residues" evidence="1">
    <location>
        <begin position="1"/>
        <end position="11"/>
    </location>
</feature>
<dbReference type="InterPro" id="IPR032474">
    <property type="entry name" value="Argonaute_N"/>
</dbReference>
<dbReference type="CDD" id="cd02846">
    <property type="entry name" value="PAZ_argonaute_like"/>
    <property type="match status" value="1"/>
</dbReference>
<dbReference type="Pfam" id="PF02171">
    <property type="entry name" value="Piwi"/>
    <property type="match status" value="1"/>
</dbReference>
<dbReference type="InterPro" id="IPR003165">
    <property type="entry name" value="Piwi"/>
</dbReference>
<dbReference type="PANTHER" id="PTHR22891">
    <property type="entry name" value="EUKARYOTIC TRANSLATION INITIATION FACTOR 2C"/>
    <property type="match status" value="1"/>
</dbReference>
<evidence type="ECO:0000313" key="5">
    <source>
        <dbReference type="Proteomes" id="UP000790347"/>
    </source>
</evidence>
<protein>
    <submittedName>
        <fullName evidence="4">Argonaute 1</fullName>
    </submittedName>
</protein>
<feature type="compositionally biased region" description="Basic and acidic residues" evidence="1">
    <location>
        <begin position="99"/>
        <end position="109"/>
    </location>
</feature>
<evidence type="ECO:0000256" key="1">
    <source>
        <dbReference type="SAM" id="MobiDB-lite"/>
    </source>
</evidence>
<evidence type="ECO:0000259" key="2">
    <source>
        <dbReference type="PROSITE" id="PS50821"/>
    </source>
</evidence>
<dbReference type="Gene3D" id="3.40.50.2300">
    <property type="match status" value="1"/>
</dbReference>
<feature type="compositionally biased region" description="Basic and acidic residues" evidence="1">
    <location>
        <begin position="265"/>
        <end position="277"/>
    </location>
</feature>
<evidence type="ECO:0000259" key="3">
    <source>
        <dbReference type="PROSITE" id="PS50822"/>
    </source>
</evidence>
<reference evidence="4" key="1">
    <citation type="submission" date="2013-05" db="EMBL/GenBank/DDBJ databases">
        <authorList>
            <person name="Yim A.K.Y."/>
            <person name="Chan T.F."/>
            <person name="Ji K.M."/>
            <person name="Liu X.Y."/>
            <person name="Zhou J.W."/>
            <person name="Li R.Q."/>
            <person name="Yang K.Y."/>
            <person name="Li J."/>
            <person name="Li M."/>
            <person name="Law P.T.W."/>
            <person name="Wu Y.L."/>
            <person name="Cai Z.L."/>
            <person name="Qin H."/>
            <person name="Bao Y."/>
            <person name="Leung R.K.K."/>
            <person name="Ng P.K.S."/>
            <person name="Zou J."/>
            <person name="Zhong X.J."/>
            <person name="Ran P.X."/>
            <person name="Zhong N.S."/>
            <person name="Liu Z.G."/>
            <person name="Tsui S.K.W."/>
        </authorList>
    </citation>
    <scope>NUCLEOTIDE SEQUENCE</scope>
    <source>
        <strain evidence="4">Derf</strain>
        <tissue evidence="4">Whole organism</tissue>
    </source>
</reference>
<feature type="compositionally biased region" description="Low complexity" evidence="1">
    <location>
        <begin position="12"/>
        <end position="21"/>
    </location>
</feature>
<proteinExistence type="predicted"/>
<dbReference type="Pfam" id="PF02170">
    <property type="entry name" value="PAZ"/>
    <property type="match status" value="1"/>
</dbReference>
<dbReference type="PROSITE" id="PS50822">
    <property type="entry name" value="PIWI"/>
    <property type="match status" value="1"/>
</dbReference>
<feature type="compositionally biased region" description="Basic and acidic residues" evidence="1">
    <location>
        <begin position="139"/>
        <end position="151"/>
    </location>
</feature>
<dbReference type="InterPro" id="IPR003100">
    <property type="entry name" value="PAZ_dom"/>
</dbReference>
<dbReference type="Pfam" id="PF16486">
    <property type="entry name" value="ArgoN"/>
    <property type="match status" value="1"/>
</dbReference>
<dbReference type="Gene3D" id="2.170.260.10">
    <property type="entry name" value="paz domain"/>
    <property type="match status" value="1"/>
</dbReference>
<feature type="compositionally biased region" description="Basic and acidic residues" evidence="1">
    <location>
        <begin position="223"/>
        <end position="235"/>
    </location>
</feature>
<feature type="compositionally biased region" description="Basic and acidic residues" evidence="1">
    <location>
        <begin position="244"/>
        <end position="256"/>
    </location>
</feature>
<organism evidence="4 5">
    <name type="scientific">Dermatophagoides farinae</name>
    <name type="common">American house dust mite</name>
    <dbReference type="NCBI Taxonomy" id="6954"/>
    <lineage>
        <taxon>Eukaryota</taxon>
        <taxon>Metazoa</taxon>
        <taxon>Ecdysozoa</taxon>
        <taxon>Arthropoda</taxon>
        <taxon>Chelicerata</taxon>
        <taxon>Arachnida</taxon>
        <taxon>Acari</taxon>
        <taxon>Acariformes</taxon>
        <taxon>Sarcoptiformes</taxon>
        <taxon>Astigmata</taxon>
        <taxon>Psoroptidia</taxon>
        <taxon>Analgoidea</taxon>
        <taxon>Pyroglyphidae</taxon>
        <taxon>Dermatophagoidinae</taxon>
        <taxon>Dermatophagoides</taxon>
    </lineage>
</organism>
<feature type="compositionally biased region" description="Basic and acidic residues" evidence="1">
    <location>
        <begin position="27"/>
        <end position="40"/>
    </location>
</feature>
<feature type="domain" description="PAZ" evidence="2">
    <location>
        <begin position="555"/>
        <end position="667"/>
    </location>
</feature>
<dbReference type="InterPro" id="IPR012337">
    <property type="entry name" value="RNaseH-like_sf"/>
</dbReference>
<feature type="compositionally biased region" description="Gly residues" evidence="1">
    <location>
        <begin position="301"/>
        <end position="314"/>
    </location>
</feature>
<dbReference type="SUPFAM" id="SSF53098">
    <property type="entry name" value="Ribonuclease H-like"/>
    <property type="match status" value="1"/>
</dbReference>
<feature type="compositionally biased region" description="Polar residues" evidence="1">
    <location>
        <begin position="54"/>
        <end position="65"/>
    </location>
</feature>
<feature type="domain" description="Piwi" evidence="3">
    <location>
        <begin position="822"/>
        <end position="1127"/>
    </location>
</feature>
<reference evidence="4" key="2">
    <citation type="journal article" date="2022" name="Res Sq">
        <title>Comparative Genomics Reveals Insights into the Divergent Evolution of Astigmatic Mites and Household Pest Adaptations.</title>
        <authorList>
            <person name="Xiong Q."/>
            <person name="Wan A.T.-Y."/>
            <person name="Liu X.-Y."/>
            <person name="Fung C.S.-H."/>
            <person name="Xiao X."/>
            <person name="Malainual N."/>
            <person name="Hou J."/>
            <person name="Wang L."/>
            <person name="Wang M."/>
            <person name="Yang K."/>
            <person name="Cui Y."/>
            <person name="Leung E."/>
            <person name="Nong W."/>
            <person name="Shin S.-K."/>
            <person name="Au S."/>
            <person name="Jeong K.Y."/>
            <person name="Chew F.T."/>
            <person name="Hui J."/>
            <person name="Leung T.F."/>
            <person name="Tungtrongchitr A."/>
            <person name="Zhong N."/>
            <person name="Liu Z."/>
            <person name="Tsui S."/>
        </authorList>
    </citation>
    <scope>NUCLEOTIDE SEQUENCE</scope>
    <source>
        <strain evidence="4">Derf</strain>
        <tissue evidence="4">Whole organism</tissue>
    </source>
</reference>
<dbReference type="InterPro" id="IPR036085">
    <property type="entry name" value="PAZ_dom_sf"/>
</dbReference>
<evidence type="ECO:0000313" key="4">
    <source>
        <dbReference type="EMBL" id="KAH9521580.1"/>
    </source>
</evidence>
<dbReference type="EMBL" id="ASGP02000002">
    <property type="protein sequence ID" value="KAH9521580.1"/>
    <property type="molecule type" value="Genomic_DNA"/>
</dbReference>
<feature type="compositionally biased region" description="Basic and acidic residues" evidence="1">
    <location>
        <begin position="202"/>
        <end position="214"/>
    </location>
</feature>
<keyword evidence="5" id="KW-1185">Reference proteome</keyword>
<accession>A0A922I6F2</accession>
<feature type="compositionally biased region" description="Basic and acidic residues" evidence="1">
    <location>
        <begin position="181"/>
        <end position="193"/>
    </location>
</feature>
<feature type="compositionally biased region" description="Basic and acidic residues" evidence="1">
    <location>
        <begin position="160"/>
        <end position="172"/>
    </location>
</feature>
<dbReference type="SMART" id="SM00950">
    <property type="entry name" value="Piwi"/>
    <property type="match status" value="1"/>
</dbReference>
<feature type="compositionally biased region" description="Basic and acidic residues" evidence="1">
    <location>
        <begin position="67"/>
        <end position="92"/>
    </location>
</feature>